<dbReference type="AlphaFoldDB" id="F7AZ05"/>
<evidence type="ECO:0000256" key="10">
    <source>
        <dbReference type="ARBA" id="ARBA00023180"/>
    </source>
</evidence>
<dbReference type="InterPro" id="IPR017979">
    <property type="entry name" value="GPCR_3_CS"/>
</dbReference>
<dbReference type="Pfam" id="PF00003">
    <property type="entry name" value="7tm_3"/>
    <property type="match status" value="1"/>
</dbReference>
<organism evidence="14 15">
    <name type="scientific">Monodelphis domestica</name>
    <name type="common">Gray short-tailed opossum</name>
    <dbReference type="NCBI Taxonomy" id="13616"/>
    <lineage>
        <taxon>Eukaryota</taxon>
        <taxon>Metazoa</taxon>
        <taxon>Chordata</taxon>
        <taxon>Craniata</taxon>
        <taxon>Vertebrata</taxon>
        <taxon>Euteleostomi</taxon>
        <taxon>Mammalia</taxon>
        <taxon>Metatheria</taxon>
        <taxon>Didelphimorphia</taxon>
        <taxon>Didelphidae</taxon>
        <taxon>Monodelphis</taxon>
    </lineage>
</organism>
<dbReference type="InterPro" id="IPR001828">
    <property type="entry name" value="ANF_lig-bd_rcpt"/>
</dbReference>
<dbReference type="InterPro" id="IPR000068">
    <property type="entry name" value="GPCR_3_Ca_sens_rcpt-rel"/>
</dbReference>
<comment type="subcellular location">
    <subcellularLocation>
        <location evidence="1">Cell membrane</location>
        <topology evidence="1">Multi-pass membrane protein</topology>
    </subcellularLocation>
</comment>
<dbReference type="InParanoid" id="F7AZ05"/>
<reference evidence="14 15" key="1">
    <citation type="journal article" date="2007" name="Nature">
        <title>Genome of the marsupial Monodelphis domestica reveals innovation in non-coding sequences.</title>
        <authorList>
            <person name="Mikkelsen T.S."/>
            <person name="Wakefield M.J."/>
            <person name="Aken B."/>
            <person name="Amemiya C.T."/>
            <person name="Chang J.L."/>
            <person name="Duke S."/>
            <person name="Garber M."/>
            <person name="Gentles A.J."/>
            <person name="Goodstadt L."/>
            <person name="Heger A."/>
            <person name="Jurka J."/>
            <person name="Kamal M."/>
            <person name="Mauceli E."/>
            <person name="Searle S.M."/>
            <person name="Sharpe T."/>
            <person name="Baker M.L."/>
            <person name="Batzer M.A."/>
            <person name="Benos P.V."/>
            <person name="Belov K."/>
            <person name="Clamp M."/>
            <person name="Cook A."/>
            <person name="Cuff J."/>
            <person name="Das R."/>
            <person name="Davidow L."/>
            <person name="Deakin J.E."/>
            <person name="Fazzari M.J."/>
            <person name="Glass J.L."/>
            <person name="Grabherr M."/>
            <person name="Greally J.M."/>
            <person name="Gu W."/>
            <person name="Hore T.A."/>
            <person name="Huttley G.A."/>
            <person name="Kleber M."/>
            <person name="Jirtle R.L."/>
            <person name="Koina E."/>
            <person name="Lee J.T."/>
            <person name="Mahony S."/>
            <person name="Marra M.A."/>
            <person name="Miller R.D."/>
            <person name="Nicholls R.D."/>
            <person name="Oda M."/>
            <person name="Papenfuss A.T."/>
            <person name="Parra Z.E."/>
            <person name="Pollock D.D."/>
            <person name="Ray D.A."/>
            <person name="Schein J.E."/>
            <person name="Speed T.P."/>
            <person name="Thompson K."/>
            <person name="VandeBerg J.L."/>
            <person name="Wade C.M."/>
            <person name="Walker J.A."/>
            <person name="Waters P.D."/>
            <person name="Webber C."/>
            <person name="Weidman J.R."/>
            <person name="Xie X."/>
            <person name="Zody M.C."/>
            <person name="Baldwin J."/>
            <person name="Abdouelleil A."/>
            <person name="Abdulkadir J."/>
            <person name="Abebe A."/>
            <person name="Abera B."/>
            <person name="Abreu J."/>
            <person name="Acer S.C."/>
            <person name="Aftuck L."/>
            <person name="Alexander A."/>
            <person name="An P."/>
            <person name="Anderson E."/>
            <person name="Anderson S."/>
            <person name="Arachi H."/>
            <person name="Azer M."/>
            <person name="Bachantsang P."/>
            <person name="Barry A."/>
            <person name="Bayul T."/>
            <person name="Berlin A."/>
            <person name="Bessette D."/>
            <person name="Bloom T."/>
            <person name="Bloom T."/>
            <person name="Boguslavskiy L."/>
            <person name="Bonnet C."/>
            <person name="Boukhgalter B."/>
            <person name="Bourzgui I."/>
            <person name="Brown A."/>
            <person name="Cahill P."/>
            <person name="Channer S."/>
            <person name="Cheshatsang Y."/>
            <person name="Chuda L."/>
            <person name="Citroen M."/>
            <person name="Collymore A."/>
            <person name="Cooke P."/>
            <person name="Costello M."/>
            <person name="D'Aco K."/>
            <person name="Daza R."/>
            <person name="De Haan G."/>
            <person name="DeGray S."/>
            <person name="DeMaso C."/>
            <person name="Dhargay N."/>
            <person name="Dooley K."/>
            <person name="Dooley E."/>
            <person name="Doricent M."/>
            <person name="Dorje P."/>
            <person name="Dorjee K."/>
            <person name="Dupes A."/>
            <person name="Elong R."/>
            <person name="Falk J."/>
            <person name="Farina A."/>
            <person name="Faro S."/>
            <person name="Ferguson D."/>
            <person name="Fisher S."/>
            <person name="Foley C.D."/>
            <person name="Franke A."/>
            <person name="Friedrich D."/>
            <person name="Gadbois L."/>
            <person name="Gearin G."/>
            <person name="Gearin C.R."/>
            <person name="Giannoukos G."/>
            <person name="Goode T."/>
            <person name="Graham J."/>
            <person name="Grandbois E."/>
            <person name="Grewal S."/>
            <person name="Gyaltsen K."/>
            <person name="Hafez N."/>
            <person name="Hagos B."/>
            <person name="Hall J."/>
            <person name="Henson C."/>
            <person name="Hollinger A."/>
            <person name="Honan T."/>
            <person name="Huard M.D."/>
            <person name="Hughes L."/>
            <person name="Hurhula B."/>
            <person name="Husby M.E."/>
            <person name="Kamat A."/>
            <person name="Kanga B."/>
            <person name="Kashin S."/>
            <person name="Khazanovich D."/>
            <person name="Kisner P."/>
            <person name="Lance K."/>
            <person name="Lara M."/>
            <person name="Lee W."/>
            <person name="Lennon N."/>
            <person name="Letendre F."/>
            <person name="LeVine R."/>
            <person name="Lipovsky A."/>
            <person name="Liu X."/>
            <person name="Liu J."/>
            <person name="Liu S."/>
            <person name="Lokyitsang T."/>
            <person name="Lokyitsang Y."/>
            <person name="Lubonja R."/>
            <person name="Lui A."/>
            <person name="MacDonald P."/>
            <person name="Magnisalis V."/>
            <person name="Maru K."/>
            <person name="Matthews C."/>
            <person name="McCusker W."/>
            <person name="McDonough S."/>
            <person name="Mehta T."/>
            <person name="Meldrim J."/>
            <person name="Meneus L."/>
            <person name="Mihai O."/>
            <person name="Mihalev A."/>
            <person name="Mihova T."/>
            <person name="Mittelman R."/>
            <person name="Mlenga V."/>
            <person name="Montmayeur A."/>
            <person name="Mulrain L."/>
            <person name="Navidi A."/>
            <person name="Naylor J."/>
            <person name="Negash T."/>
            <person name="Nguyen T."/>
            <person name="Nguyen N."/>
            <person name="Nicol R."/>
            <person name="Norbu C."/>
            <person name="Norbu N."/>
            <person name="Novod N."/>
            <person name="O'Neill B."/>
            <person name="Osman S."/>
            <person name="Markiewicz E."/>
            <person name="Oyono O.L."/>
            <person name="Patti C."/>
            <person name="Phunkhang P."/>
            <person name="Pierre F."/>
            <person name="Priest M."/>
            <person name="Raghuraman S."/>
            <person name="Rege F."/>
            <person name="Reyes R."/>
            <person name="Rise C."/>
            <person name="Rogov P."/>
            <person name="Ross K."/>
            <person name="Ryan E."/>
            <person name="Settipalli S."/>
            <person name="Shea T."/>
            <person name="Sherpa N."/>
            <person name="Shi L."/>
            <person name="Shih D."/>
            <person name="Sparrow T."/>
            <person name="Spaulding J."/>
            <person name="Stalker J."/>
            <person name="Stange-Thomann N."/>
            <person name="Stavropoulos S."/>
            <person name="Stone C."/>
            <person name="Strader C."/>
            <person name="Tesfaye S."/>
            <person name="Thomson T."/>
            <person name="Thoulutsang Y."/>
            <person name="Thoulutsang D."/>
            <person name="Topham K."/>
            <person name="Topping I."/>
            <person name="Tsamla T."/>
            <person name="Vassiliev H."/>
            <person name="Vo A."/>
            <person name="Wangchuk T."/>
            <person name="Wangdi T."/>
            <person name="Weiand M."/>
            <person name="Wilkinson J."/>
            <person name="Wilson A."/>
            <person name="Yadav S."/>
            <person name="Young G."/>
            <person name="Yu Q."/>
            <person name="Zembek L."/>
            <person name="Zhong D."/>
            <person name="Zimmer A."/>
            <person name="Zwirko Z."/>
            <person name="Jaffe D.B."/>
            <person name="Alvarez P."/>
            <person name="Brockman W."/>
            <person name="Butler J."/>
            <person name="Chin C."/>
            <person name="Gnerre S."/>
            <person name="MacCallum I."/>
            <person name="Graves J.A."/>
            <person name="Ponting C.P."/>
            <person name="Breen M."/>
            <person name="Samollow P.B."/>
            <person name="Lander E.S."/>
            <person name="Lindblad-Toh K."/>
        </authorList>
    </citation>
    <scope>NUCLEOTIDE SEQUENCE [LARGE SCALE GENOMIC DNA]</scope>
</reference>
<dbReference type="CDD" id="cd06365">
    <property type="entry name" value="PBP1_pheromone_receptor"/>
    <property type="match status" value="1"/>
</dbReference>
<dbReference type="GeneID" id="100014553"/>
<dbReference type="GeneTree" id="ENSGT00940000154249"/>
<dbReference type="OMA" id="FYLTMFW"/>
<evidence type="ECO:0000256" key="1">
    <source>
        <dbReference type="ARBA" id="ARBA00004651"/>
    </source>
</evidence>
<dbReference type="CDD" id="cd15283">
    <property type="entry name" value="7tmC_V2R_pheromone"/>
    <property type="match status" value="1"/>
</dbReference>
<evidence type="ECO:0000313" key="15">
    <source>
        <dbReference type="Proteomes" id="UP000002280"/>
    </source>
</evidence>
<dbReference type="InterPro" id="IPR011500">
    <property type="entry name" value="GPCR_3_9-Cys_dom"/>
</dbReference>
<dbReference type="InterPro" id="IPR028082">
    <property type="entry name" value="Peripla_BP_I"/>
</dbReference>
<dbReference type="FunFam" id="2.10.50.30:FF:000002">
    <property type="entry name" value="Vomeronasal 2 receptor, h1"/>
    <property type="match status" value="1"/>
</dbReference>
<feature type="domain" description="G-protein coupled receptors family 3 profile" evidence="13">
    <location>
        <begin position="501"/>
        <end position="765"/>
    </location>
</feature>
<keyword evidence="6 12" id="KW-1133">Transmembrane helix</keyword>
<keyword evidence="10" id="KW-0325">Glycoprotein</keyword>
<evidence type="ECO:0000256" key="7">
    <source>
        <dbReference type="ARBA" id="ARBA00023040"/>
    </source>
</evidence>
<evidence type="ECO:0000256" key="2">
    <source>
        <dbReference type="ARBA" id="ARBA00007242"/>
    </source>
</evidence>
<dbReference type="GO" id="GO:0005886">
    <property type="term" value="C:plasma membrane"/>
    <property type="evidence" value="ECO:0000318"/>
    <property type="project" value="GO_Central"/>
</dbReference>
<dbReference type="FunFam" id="3.40.50.2300:FF:000024">
    <property type="entry name" value="Vomeronasal 2, receptor 73"/>
    <property type="match status" value="1"/>
</dbReference>
<keyword evidence="4 12" id="KW-0812">Transmembrane</keyword>
<dbReference type="Ensembl" id="ENSMODT00000032307.2">
    <property type="protein sequence ID" value="ENSMODP00000030737.2"/>
    <property type="gene ID" value="ENSMODG00000023612.3"/>
</dbReference>
<dbReference type="HOGENOM" id="CLU_005389_5_0_1"/>
<evidence type="ECO:0000256" key="4">
    <source>
        <dbReference type="ARBA" id="ARBA00022692"/>
    </source>
</evidence>
<comment type="similarity">
    <text evidence="2">Belongs to the G-protein coupled receptor 3 family.</text>
</comment>
<dbReference type="PRINTS" id="PR01535">
    <property type="entry name" value="VOMERONASL2R"/>
</dbReference>
<feature type="transmembrane region" description="Helical" evidence="12">
    <location>
        <begin position="501"/>
        <end position="524"/>
    </location>
</feature>
<keyword evidence="5" id="KW-0732">Signal</keyword>
<dbReference type="SUPFAM" id="SSF53822">
    <property type="entry name" value="Periplasmic binding protein-like I"/>
    <property type="match status" value="1"/>
</dbReference>
<evidence type="ECO:0000256" key="5">
    <source>
        <dbReference type="ARBA" id="ARBA00022729"/>
    </source>
</evidence>
<keyword evidence="11" id="KW-0807">Transducer</keyword>
<dbReference type="Gene3D" id="2.10.50.30">
    <property type="entry name" value="GPCR, family 3, nine cysteines domain"/>
    <property type="match status" value="1"/>
</dbReference>
<keyword evidence="15" id="KW-1185">Reference proteome</keyword>
<dbReference type="PANTHER" id="PTHR24061:SF545">
    <property type="entry name" value="VOMERONASAL 2, RECEPTOR 118-RELATED"/>
    <property type="match status" value="1"/>
</dbReference>
<evidence type="ECO:0000256" key="9">
    <source>
        <dbReference type="ARBA" id="ARBA00023170"/>
    </source>
</evidence>
<dbReference type="InterPro" id="IPR004073">
    <property type="entry name" value="GPCR_3_vmron_rcpt_2"/>
</dbReference>
<gene>
    <name evidence="14" type="primary">VN2R593</name>
</gene>
<proteinExistence type="inferred from homology"/>
<dbReference type="eggNOG" id="KOG1056">
    <property type="taxonomic scope" value="Eukaryota"/>
</dbReference>
<evidence type="ECO:0000256" key="12">
    <source>
        <dbReference type="SAM" id="Phobius"/>
    </source>
</evidence>
<feature type="transmembrane region" description="Helical" evidence="12">
    <location>
        <begin position="616"/>
        <end position="634"/>
    </location>
</feature>
<dbReference type="OrthoDB" id="5984008at2759"/>
<evidence type="ECO:0000256" key="11">
    <source>
        <dbReference type="ARBA" id="ARBA00023224"/>
    </source>
</evidence>
<feature type="transmembrane region" description="Helical" evidence="12">
    <location>
        <begin position="695"/>
        <end position="715"/>
    </location>
</feature>
<evidence type="ECO:0000256" key="8">
    <source>
        <dbReference type="ARBA" id="ARBA00023136"/>
    </source>
</evidence>
<dbReference type="PANTHER" id="PTHR24061">
    <property type="entry name" value="CALCIUM-SENSING RECEPTOR-RELATED"/>
    <property type="match status" value="1"/>
</dbReference>
<reference evidence="14" key="3">
    <citation type="submission" date="2025-09" db="UniProtKB">
        <authorList>
            <consortium name="Ensembl"/>
        </authorList>
    </citation>
    <scope>IDENTIFICATION</scope>
</reference>
<dbReference type="Gene3D" id="3.40.50.2300">
    <property type="match status" value="2"/>
</dbReference>
<dbReference type="Pfam" id="PF01094">
    <property type="entry name" value="ANF_receptor"/>
    <property type="match status" value="1"/>
</dbReference>
<keyword evidence="9" id="KW-0675">Receptor</keyword>
<dbReference type="PROSITE" id="PS00981">
    <property type="entry name" value="G_PROTEIN_RECEP_F3_3"/>
    <property type="match status" value="1"/>
</dbReference>
<dbReference type="Pfam" id="PF07562">
    <property type="entry name" value="NCD3G"/>
    <property type="match status" value="1"/>
</dbReference>
<accession>F7AZ05</accession>
<dbReference type="InterPro" id="IPR000337">
    <property type="entry name" value="GPCR_3"/>
</dbReference>
<feature type="transmembrane region" description="Helical" evidence="12">
    <location>
        <begin position="660"/>
        <end position="683"/>
    </location>
</feature>
<name>F7AZ05_MONDO</name>
<evidence type="ECO:0000256" key="3">
    <source>
        <dbReference type="ARBA" id="ARBA00022475"/>
    </source>
</evidence>
<dbReference type="KEGG" id="mdo:100014553"/>
<feature type="transmembrane region" description="Helical" evidence="12">
    <location>
        <begin position="727"/>
        <end position="750"/>
    </location>
</feature>
<dbReference type="Proteomes" id="UP000002280">
    <property type="component" value="Chromosome 4"/>
</dbReference>
<dbReference type="InterPro" id="IPR017978">
    <property type="entry name" value="GPCR_3_C"/>
</dbReference>
<keyword evidence="7" id="KW-0297">G-protein coupled receptor</keyword>
<keyword evidence="8 12" id="KW-0472">Membrane</keyword>
<feature type="transmembrane region" description="Helical" evidence="12">
    <location>
        <begin position="539"/>
        <end position="559"/>
    </location>
</feature>
<reference evidence="14" key="2">
    <citation type="submission" date="2025-08" db="UniProtKB">
        <authorList>
            <consortium name="Ensembl"/>
        </authorList>
    </citation>
    <scope>IDENTIFICATION</scope>
</reference>
<evidence type="ECO:0000259" key="13">
    <source>
        <dbReference type="PROSITE" id="PS50259"/>
    </source>
</evidence>
<dbReference type="CTD" id="100014553"/>
<evidence type="ECO:0000313" key="14">
    <source>
        <dbReference type="Ensembl" id="ENSMODP00000030737.2"/>
    </source>
</evidence>
<protein>
    <submittedName>
        <fullName evidence="14">Vomeronasal 2 receptor 593</fullName>
    </submittedName>
</protein>
<sequence length="780" mass="88555">MFAIEEINKDPDLLPNVTLGFHIYNTYPSDVSTLESSLMWLSGQGLPVPNYHCQKQGKSVAIIGGATSELSVQMATLLELFKYPQISYGPYDPILSDKAQFPSIYQLAPKESNLTLGMVRLMVHFNWTWVGLVISDNTRGETFLWNIREEMARKGVCVTFTEKIPSTEKFPFSSYYKIMPRIDKSSANVIVIYGNTNSLRTLQYAQMTYLILKKLWITTSHWDITIRPHYNKFSSFNRVLIFSGQTKEIPNFKTFLRTVKPAKYPENIFLKKFWKSAFNCPSEFKEPKRDCAPNASLDMLPLWYFDMSMSSHYYNTYNAVHAVAWALHQLLLTKSELRDEDSLVMYPWKLNSLLRDIQFNNSAGEQIFINDKKLSEAKYDINNFVDFLNGTQRMVKVGEFIPQAPLGEDFSIHENVIMWNEYYKKTPQSVCSESCGPGYQKSAREGEPICCFDCILCPEGQISNQIDMDQCIMCPEDEYPNKERNCCLQKMVTFLAYENPMGMTLACTALIFCILTFLILGLFVKHQDTPIVKANNRTLSYILLLSLSQCFLSSLLFMGKPTSATCLLQQTIFGITFTMAVSSILAKTVTVVLAFKATRPGSRSRKWVGSRAPISIILVCSLIQGILCGIWLLVSPPFPDIDPHSEPGHMILKCNEGSLIAFYLVLGYMGFLALASFIVAFLARNLPDTFNETKFITFSMLVFCSVWVSFLPTYQSTKGKSMVAVEVFSILSSSAGLLGCIFIPKCYVILLRPQWNTQEVVNLKSYSRRRNHSKTFSPAS</sequence>
<keyword evidence="3" id="KW-1003">Cell membrane</keyword>
<dbReference type="PRINTS" id="PR00248">
    <property type="entry name" value="GPCRMGR"/>
</dbReference>
<dbReference type="GO" id="GO:0004930">
    <property type="term" value="F:G protein-coupled receptor activity"/>
    <property type="evidence" value="ECO:0000318"/>
    <property type="project" value="GO_Central"/>
</dbReference>
<dbReference type="PROSITE" id="PS50259">
    <property type="entry name" value="G_PROTEIN_RECEP_F3_4"/>
    <property type="match status" value="1"/>
</dbReference>
<dbReference type="InterPro" id="IPR038550">
    <property type="entry name" value="GPCR_3_9-Cys_sf"/>
</dbReference>
<evidence type="ECO:0000256" key="6">
    <source>
        <dbReference type="ARBA" id="ARBA00022989"/>
    </source>
</evidence>
<feature type="transmembrane region" description="Helical" evidence="12">
    <location>
        <begin position="571"/>
        <end position="595"/>
    </location>
</feature>